<evidence type="ECO:0000256" key="3">
    <source>
        <dbReference type="PROSITE-ProRule" id="PRU00221"/>
    </source>
</evidence>
<evidence type="ECO:0000256" key="1">
    <source>
        <dbReference type="ARBA" id="ARBA00022574"/>
    </source>
</evidence>
<proteinExistence type="predicted"/>
<dbReference type="AlphaFoldDB" id="A0A5P8P231"/>
<keyword evidence="2" id="KW-0677">Repeat</keyword>
<dbReference type="Pfam" id="PF00400">
    <property type="entry name" value="WD40"/>
    <property type="match status" value="1"/>
</dbReference>
<dbReference type="EMBL" id="CP043617">
    <property type="protein sequence ID" value="QFR49681.1"/>
    <property type="molecule type" value="Genomic_DNA"/>
</dbReference>
<dbReference type="InterPro" id="IPR015943">
    <property type="entry name" value="WD40/YVTN_repeat-like_dom_sf"/>
</dbReference>
<dbReference type="SUPFAM" id="SSF50978">
    <property type="entry name" value="WD40 repeat-like"/>
    <property type="match status" value="1"/>
</dbReference>
<evidence type="ECO:0008006" key="6">
    <source>
        <dbReference type="Google" id="ProtNLM"/>
    </source>
</evidence>
<dbReference type="PROSITE" id="PS50082">
    <property type="entry name" value="WD_REPEATS_2"/>
    <property type="match status" value="1"/>
</dbReference>
<evidence type="ECO:0000313" key="5">
    <source>
        <dbReference type="Proteomes" id="UP000326944"/>
    </source>
</evidence>
<dbReference type="Proteomes" id="UP000326944">
    <property type="component" value="Chromosome"/>
</dbReference>
<organism evidence="4 5">
    <name type="scientific">Sulfurimonas lithotrophica</name>
    <dbReference type="NCBI Taxonomy" id="2590022"/>
    <lineage>
        <taxon>Bacteria</taxon>
        <taxon>Pseudomonadati</taxon>
        <taxon>Campylobacterota</taxon>
        <taxon>Epsilonproteobacteria</taxon>
        <taxon>Campylobacterales</taxon>
        <taxon>Sulfurimonadaceae</taxon>
        <taxon>Sulfurimonas</taxon>
    </lineage>
</organism>
<sequence>MKVLLFIVLLFTLNILAKNITPYKYVKASEAVSNFVKVGDILVIGTEEGIVDIYDLKKDKLIDQIMLSKHKNILGDNIRSLVVSVDYLNGKIIFVIRLLSTWREFYVYENKKLTRLIDESQHIALQKVKFIDENTVLISTMDNAFMLYDLKTKKFLYKKQLNLASFSDYALSEDKKYFFTADETPQISKIEVKTGKTLAVYNEANKRDIFSVDYKNKTLISGGKDKRVILYKSPSSHKMTKGKFFVYAVALSPDASKAAFVKNENSEISVIDTTTLQELYLLKGHKQTIIDINFYKNDELISSDEDNRLFFWKLE</sequence>
<reference evidence="4 5" key="1">
    <citation type="submission" date="2019-09" db="EMBL/GenBank/DDBJ databases">
        <title>Sulfurimonas gotlandica sp. nov., a chemoautotrophic and psychrotolerant epsilonproteobacterium isolated from a pelagic redoxcline, and an emended description of the genus Sulfurimonas.</title>
        <authorList>
            <person name="Wang S."/>
            <person name="Jiang L."/>
            <person name="Shao S."/>
        </authorList>
    </citation>
    <scope>NUCLEOTIDE SEQUENCE [LARGE SCALE GENOMIC DNA]</scope>
    <source>
        <strain evidence="4 5">GYSZ_1</strain>
    </source>
</reference>
<evidence type="ECO:0000313" key="4">
    <source>
        <dbReference type="EMBL" id="QFR49681.1"/>
    </source>
</evidence>
<dbReference type="PANTHER" id="PTHR19848">
    <property type="entry name" value="WD40 REPEAT PROTEIN"/>
    <property type="match status" value="1"/>
</dbReference>
<dbReference type="KEGG" id="sulg:FJR48_08020"/>
<dbReference type="PROSITE" id="PS50294">
    <property type="entry name" value="WD_REPEATS_REGION"/>
    <property type="match status" value="1"/>
</dbReference>
<dbReference type="Gene3D" id="2.130.10.10">
    <property type="entry name" value="YVTN repeat-like/Quinoprotein amine dehydrogenase"/>
    <property type="match status" value="1"/>
</dbReference>
<dbReference type="RefSeq" id="WP_152307628.1">
    <property type="nucleotide sequence ID" value="NZ_CP043617.1"/>
</dbReference>
<dbReference type="PANTHER" id="PTHR19848:SF8">
    <property type="entry name" value="F-BOX AND WD REPEAT DOMAIN CONTAINING 7"/>
    <property type="match status" value="1"/>
</dbReference>
<dbReference type="InterPro" id="IPR036322">
    <property type="entry name" value="WD40_repeat_dom_sf"/>
</dbReference>
<dbReference type="OrthoDB" id="11703at2"/>
<gene>
    <name evidence="4" type="ORF">FJR48_08020</name>
</gene>
<dbReference type="InterPro" id="IPR001680">
    <property type="entry name" value="WD40_rpt"/>
</dbReference>
<dbReference type="SMART" id="SM00320">
    <property type="entry name" value="WD40"/>
    <property type="match status" value="2"/>
</dbReference>
<evidence type="ECO:0000256" key="2">
    <source>
        <dbReference type="ARBA" id="ARBA00022737"/>
    </source>
</evidence>
<name>A0A5P8P231_9BACT</name>
<keyword evidence="5" id="KW-1185">Reference proteome</keyword>
<feature type="repeat" description="WD" evidence="3">
    <location>
        <begin position="282"/>
        <end position="315"/>
    </location>
</feature>
<protein>
    <recommendedName>
        <fullName evidence="6">Periplasmic nitrate reductase component NapL</fullName>
    </recommendedName>
</protein>
<accession>A0A5P8P231</accession>
<keyword evidence="1 3" id="KW-0853">WD repeat</keyword>